<dbReference type="AlphaFoldDB" id="A0A2H9TQG1"/>
<accession>A0A2H9TQG1</accession>
<comment type="caution">
    <text evidence="1">The sequence shown here is derived from an EMBL/GenBank/DDBJ whole genome shotgun (WGS) entry which is preliminary data.</text>
</comment>
<proteinExistence type="predicted"/>
<dbReference type="EMBL" id="MTSL01000014">
    <property type="protein sequence ID" value="PJF19998.1"/>
    <property type="molecule type" value="Genomic_DNA"/>
</dbReference>
<evidence type="ECO:0000313" key="1">
    <source>
        <dbReference type="EMBL" id="PJF19998.1"/>
    </source>
</evidence>
<dbReference type="Proteomes" id="UP000240830">
    <property type="component" value="Unassembled WGS sequence"/>
</dbReference>
<name>A0A2H9TQG1_9FUNG</name>
<evidence type="ECO:0000313" key="2">
    <source>
        <dbReference type="Proteomes" id="UP000240830"/>
    </source>
</evidence>
<keyword evidence="2" id="KW-1185">Reference proteome</keyword>
<sequence>MTGNRIALAGEGSICVVRGNEVIVGKEEYAHLEVGDTVVIAVAKEGTPNWLLKAAAIEKALESPNTTKGVTYRDIFEEEIPDFLIVPVVSNPNGFGVPQAFAKL</sequence>
<reference evidence="1 2" key="1">
    <citation type="submission" date="2016-10" db="EMBL/GenBank/DDBJ databases">
        <title>The genome of Paramicrosporidium saccamoebae is the missing link in understanding Cryptomycota and Microsporidia evolution.</title>
        <authorList>
            <person name="Quandt C.A."/>
            <person name="Beaudet D."/>
            <person name="Corsaro D."/>
            <person name="Michel R."/>
            <person name="Corradi N."/>
            <person name="James T."/>
        </authorList>
    </citation>
    <scope>NUCLEOTIDE SEQUENCE [LARGE SCALE GENOMIC DNA]</scope>
    <source>
        <strain evidence="1 2">KSL3</strain>
    </source>
</reference>
<protein>
    <submittedName>
        <fullName evidence="1">Uncharacterized protein</fullName>
    </submittedName>
</protein>
<gene>
    <name evidence="1" type="ORF">PSACC_00174</name>
</gene>
<organism evidence="1 2">
    <name type="scientific">Paramicrosporidium saccamoebae</name>
    <dbReference type="NCBI Taxonomy" id="1246581"/>
    <lineage>
        <taxon>Eukaryota</taxon>
        <taxon>Fungi</taxon>
        <taxon>Fungi incertae sedis</taxon>
        <taxon>Cryptomycota</taxon>
        <taxon>Cryptomycota incertae sedis</taxon>
        <taxon>Paramicrosporidium</taxon>
    </lineage>
</organism>